<proteinExistence type="predicted"/>
<name>A0A0D0B1R3_9AGAM</name>
<sequence length="62" mass="7091">ICEHQVEAACKKAILRNETFVVMVDMVFSHWRECMNMATIKGSYSTLKIWPTFQIVVNLGGD</sequence>
<dbReference type="AlphaFoldDB" id="A0A0D0B1R3"/>
<evidence type="ECO:0000313" key="2">
    <source>
        <dbReference type="Proteomes" id="UP000054485"/>
    </source>
</evidence>
<protein>
    <submittedName>
        <fullName evidence="1">Uncharacterized protein</fullName>
    </submittedName>
</protein>
<organism evidence="1 2">
    <name type="scientific">Suillus luteus UH-Slu-Lm8-n1</name>
    <dbReference type="NCBI Taxonomy" id="930992"/>
    <lineage>
        <taxon>Eukaryota</taxon>
        <taxon>Fungi</taxon>
        <taxon>Dikarya</taxon>
        <taxon>Basidiomycota</taxon>
        <taxon>Agaricomycotina</taxon>
        <taxon>Agaricomycetes</taxon>
        <taxon>Agaricomycetidae</taxon>
        <taxon>Boletales</taxon>
        <taxon>Suillineae</taxon>
        <taxon>Suillaceae</taxon>
        <taxon>Suillus</taxon>
    </lineage>
</organism>
<feature type="non-terminal residue" evidence="1">
    <location>
        <position position="62"/>
    </location>
</feature>
<dbReference type="EMBL" id="KN835302">
    <property type="protein sequence ID" value="KIK40437.1"/>
    <property type="molecule type" value="Genomic_DNA"/>
</dbReference>
<dbReference type="Proteomes" id="UP000054485">
    <property type="component" value="Unassembled WGS sequence"/>
</dbReference>
<dbReference type="HOGENOM" id="CLU_2910585_0_0_1"/>
<dbReference type="InParanoid" id="A0A0D0B1R3"/>
<reference evidence="1 2" key="1">
    <citation type="submission" date="2014-04" db="EMBL/GenBank/DDBJ databases">
        <authorList>
            <consortium name="DOE Joint Genome Institute"/>
            <person name="Kuo A."/>
            <person name="Ruytinx J."/>
            <person name="Rineau F."/>
            <person name="Colpaert J."/>
            <person name="Kohler A."/>
            <person name="Nagy L.G."/>
            <person name="Floudas D."/>
            <person name="Copeland A."/>
            <person name="Barry K.W."/>
            <person name="Cichocki N."/>
            <person name="Veneault-Fourrey C."/>
            <person name="LaButti K."/>
            <person name="Lindquist E.A."/>
            <person name="Lipzen A."/>
            <person name="Lundell T."/>
            <person name="Morin E."/>
            <person name="Murat C."/>
            <person name="Sun H."/>
            <person name="Tunlid A."/>
            <person name="Henrissat B."/>
            <person name="Grigoriev I.V."/>
            <person name="Hibbett D.S."/>
            <person name="Martin F."/>
            <person name="Nordberg H.P."/>
            <person name="Cantor M.N."/>
            <person name="Hua S.X."/>
        </authorList>
    </citation>
    <scope>NUCLEOTIDE SEQUENCE [LARGE SCALE GENOMIC DNA]</scope>
    <source>
        <strain evidence="1 2">UH-Slu-Lm8-n1</strain>
    </source>
</reference>
<gene>
    <name evidence="1" type="ORF">CY34DRAFT_44187</name>
</gene>
<reference evidence="2" key="2">
    <citation type="submission" date="2015-01" db="EMBL/GenBank/DDBJ databases">
        <title>Evolutionary Origins and Diversification of the Mycorrhizal Mutualists.</title>
        <authorList>
            <consortium name="DOE Joint Genome Institute"/>
            <consortium name="Mycorrhizal Genomics Consortium"/>
            <person name="Kohler A."/>
            <person name="Kuo A."/>
            <person name="Nagy L.G."/>
            <person name="Floudas D."/>
            <person name="Copeland A."/>
            <person name="Barry K.W."/>
            <person name="Cichocki N."/>
            <person name="Veneault-Fourrey C."/>
            <person name="LaButti K."/>
            <person name="Lindquist E.A."/>
            <person name="Lipzen A."/>
            <person name="Lundell T."/>
            <person name="Morin E."/>
            <person name="Murat C."/>
            <person name="Riley R."/>
            <person name="Ohm R."/>
            <person name="Sun H."/>
            <person name="Tunlid A."/>
            <person name="Henrissat B."/>
            <person name="Grigoriev I.V."/>
            <person name="Hibbett D.S."/>
            <person name="Martin F."/>
        </authorList>
    </citation>
    <scope>NUCLEOTIDE SEQUENCE [LARGE SCALE GENOMIC DNA]</scope>
    <source>
        <strain evidence="2">UH-Slu-Lm8-n1</strain>
    </source>
</reference>
<evidence type="ECO:0000313" key="1">
    <source>
        <dbReference type="EMBL" id="KIK40437.1"/>
    </source>
</evidence>
<keyword evidence="2" id="KW-1185">Reference proteome</keyword>
<accession>A0A0D0B1R3</accession>
<feature type="non-terminal residue" evidence="1">
    <location>
        <position position="1"/>
    </location>
</feature>